<keyword evidence="2" id="KW-1185">Reference proteome</keyword>
<reference evidence="1" key="1">
    <citation type="submission" date="2024-02" db="EMBL/GenBank/DDBJ databases">
        <authorList>
            <consortium name="ELIXIR-Norway"/>
            <consortium name="Elixir Norway"/>
        </authorList>
    </citation>
    <scope>NUCLEOTIDE SEQUENCE</scope>
</reference>
<dbReference type="EMBL" id="OZ020098">
    <property type="protein sequence ID" value="CAK9269978.1"/>
    <property type="molecule type" value="Genomic_DNA"/>
</dbReference>
<proteinExistence type="predicted"/>
<evidence type="ECO:0000313" key="1">
    <source>
        <dbReference type="EMBL" id="CAK9269978.1"/>
    </source>
</evidence>
<sequence>MLCQEIVGAISGFESIQPNMIICISLLFLANFSQHIYTSSILLYLHPFLERTSPTILTLMNAFQLPFVSARHTHIMCAVHLWMRLACPKIRLTSSSHRKARNIPQSCTHCLDCTLCPTMLARLLKRRQANKE</sequence>
<name>A0ABP0WSY7_9BRYO</name>
<accession>A0ABP0WSY7</accession>
<organism evidence="1 2">
    <name type="scientific">Sphagnum jensenii</name>
    <dbReference type="NCBI Taxonomy" id="128206"/>
    <lineage>
        <taxon>Eukaryota</taxon>
        <taxon>Viridiplantae</taxon>
        <taxon>Streptophyta</taxon>
        <taxon>Embryophyta</taxon>
        <taxon>Bryophyta</taxon>
        <taxon>Sphagnophytina</taxon>
        <taxon>Sphagnopsida</taxon>
        <taxon>Sphagnales</taxon>
        <taxon>Sphagnaceae</taxon>
        <taxon>Sphagnum</taxon>
    </lineage>
</organism>
<evidence type="ECO:0000313" key="2">
    <source>
        <dbReference type="Proteomes" id="UP001497444"/>
    </source>
</evidence>
<gene>
    <name evidence="1" type="ORF">CSSPJE1EN1_LOCUS15456</name>
</gene>
<protein>
    <submittedName>
        <fullName evidence="1">Uncharacterized protein</fullName>
    </submittedName>
</protein>
<dbReference type="Proteomes" id="UP001497444">
    <property type="component" value="Chromosome 3"/>
</dbReference>